<keyword evidence="1" id="KW-1133">Transmembrane helix</keyword>
<protein>
    <submittedName>
        <fullName evidence="2">Uncharacterized protein</fullName>
    </submittedName>
</protein>
<feature type="transmembrane region" description="Helical" evidence="1">
    <location>
        <begin position="100"/>
        <end position="122"/>
    </location>
</feature>
<sequence length="149" mass="16325">MNAFLCTYHCEANASLSVKKKPELARTRLEEDDTTYRQICAGATAVRAMEEGRGGDPPSSSSSAAAAAAAAGVAIGYPLLEPHQGARLRRRRTISPFKKYFSRGFAIGMEIAFIVFGTIVHFPVWARIFLIISLSILPFSAFSITFQEY</sequence>
<dbReference type="Gramene" id="OMERI01G37220.5">
    <property type="protein sequence ID" value="OMERI01G37220.5"/>
    <property type="gene ID" value="OMERI01G37220"/>
</dbReference>
<evidence type="ECO:0000313" key="2">
    <source>
        <dbReference type="EnsemblPlants" id="OMERI01G37220.5"/>
    </source>
</evidence>
<evidence type="ECO:0000256" key="1">
    <source>
        <dbReference type="SAM" id="Phobius"/>
    </source>
</evidence>
<name>A0A0E0CBH6_9ORYZ</name>
<organism evidence="2">
    <name type="scientific">Oryza meridionalis</name>
    <dbReference type="NCBI Taxonomy" id="40149"/>
    <lineage>
        <taxon>Eukaryota</taxon>
        <taxon>Viridiplantae</taxon>
        <taxon>Streptophyta</taxon>
        <taxon>Embryophyta</taxon>
        <taxon>Tracheophyta</taxon>
        <taxon>Spermatophyta</taxon>
        <taxon>Magnoliopsida</taxon>
        <taxon>Liliopsida</taxon>
        <taxon>Poales</taxon>
        <taxon>Poaceae</taxon>
        <taxon>BOP clade</taxon>
        <taxon>Oryzoideae</taxon>
        <taxon>Oryzeae</taxon>
        <taxon>Oryzinae</taxon>
        <taxon>Oryza</taxon>
    </lineage>
</organism>
<dbReference type="AlphaFoldDB" id="A0A0E0CBH6"/>
<reference evidence="2" key="1">
    <citation type="submission" date="2015-04" db="UniProtKB">
        <authorList>
            <consortium name="EnsemblPlants"/>
        </authorList>
    </citation>
    <scope>IDENTIFICATION</scope>
</reference>
<feature type="transmembrane region" description="Helical" evidence="1">
    <location>
        <begin position="128"/>
        <end position="146"/>
    </location>
</feature>
<dbReference type="HOGENOM" id="CLU_146989_0_0_1"/>
<keyword evidence="1" id="KW-0472">Membrane</keyword>
<proteinExistence type="predicted"/>
<keyword evidence="3" id="KW-1185">Reference proteome</keyword>
<dbReference type="EnsemblPlants" id="OMERI01G37220.5">
    <property type="protein sequence ID" value="OMERI01G37220.5"/>
    <property type="gene ID" value="OMERI01G37220"/>
</dbReference>
<reference evidence="2" key="2">
    <citation type="submission" date="2018-05" db="EMBL/GenBank/DDBJ databases">
        <title>OmerRS3 (Oryza meridionalis Reference Sequence Version 3).</title>
        <authorList>
            <person name="Zhang J."/>
            <person name="Kudrna D."/>
            <person name="Lee S."/>
            <person name="Talag J."/>
            <person name="Welchert J."/>
            <person name="Wing R.A."/>
        </authorList>
    </citation>
    <scope>NUCLEOTIDE SEQUENCE [LARGE SCALE GENOMIC DNA]</scope>
    <source>
        <strain evidence="2">cv. OR44</strain>
    </source>
</reference>
<evidence type="ECO:0000313" key="3">
    <source>
        <dbReference type="Proteomes" id="UP000008021"/>
    </source>
</evidence>
<keyword evidence="1" id="KW-0812">Transmembrane</keyword>
<accession>A0A0E0CBH6</accession>
<dbReference type="Proteomes" id="UP000008021">
    <property type="component" value="Chromosome 1"/>
</dbReference>